<dbReference type="Pfam" id="PF09203">
    <property type="entry name" value="MspA"/>
    <property type="match status" value="1"/>
</dbReference>
<gene>
    <name evidence="3" type="ORF">BKA16_002054</name>
</gene>
<accession>A0A840EUZ4</accession>
<keyword evidence="1 2" id="KW-0732">Signal</keyword>
<dbReference type="SUPFAM" id="SSF56959">
    <property type="entry name" value="Leukocidin-like"/>
    <property type="match status" value="1"/>
</dbReference>
<evidence type="ECO:0008006" key="5">
    <source>
        <dbReference type="Google" id="ProtNLM"/>
    </source>
</evidence>
<proteinExistence type="predicted"/>
<dbReference type="AlphaFoldDB" id="A0A840EUZ4"/>
<dbReference type="Gene3D" id="2.10.300.10">
    <property type="entry name" value="Porin MspA ribbon domain"/>
    <property type="match status" value="1"/>
</dbReference>
<dbReference type="InterPro" id="IPR036435">
    <property type="entry name" value="Leukocidin/porin_MspA_sf"/>
</dbReference>
<dbReference type="Proteomes" id="UP000551501">
    <property type="component" value="Unassembled WGS sequence"/>
</dbReference>
<dbReference type="EMBL" id="JACIFP010000001">
    <property type="protein sequence ID" value="MBB4135502.1"/>
    <property type="molecule type" value="Genomic_DNA"/>
</dbReference>
<dbReference type="Gene3D" id="2.60.40.1650">
    <property type="entry name" value="Porin MspA (Ig-like beta-sandwich domain)"/>
    <property type="match status" value="1"/>
</dbReference>
<evidence type="ECO:0000256" key="1">
    <source>
        <dbReference type="ARBA" id="ARBA00022729"/>
    </source>
</evidence>
<evidence type="ECO:0000256" key="2">
    <source>
        <dbReference type="SAM" id="SignalP"/>
    </source>
</evidence>
<reference evidence="3 4" key="1">
    <citation type="submission" date="2020-08" db="EMBL/GenBank/DDBJ databases">
        <title>Sequencing the genomes of 1000 actinobacteria strains.</title>
        <authorList>
            <person name="Klenk H.-P."/>
        </authorList>
    </citation>
    <scope>NUCLEOTIDE SEQUENCE [LARGE SCALE GENOMIC DNA]</scope>
    <source>
        <strain evidence="3 4">DSM 45298</strain>
    </source>
</reference>
<protein>
    <recommendedName>
        <fullName evidence="5">MspA family protein</fullName>
    </recommendedName>
</protein>
<organism evidence="3 4">
    <name type="scientific">Gordonia humi</name>
    <dbReference type="NCBI Taxonomy" id="686429"/>
    <lineage>
        <taxon>Bacteria</taxon>
        <taxon>Bacillati</taxon>
        <taxon>Actinomycetota</taxon>
        <taxon>Actinomycetes</taxon>
        <taxon>Mycobacteriales</taxon>
        <taxon>Gordoniaceae</taxon>
        <taxon>Gordonia</taxon>
    </lineage>
</organism>
<feature type="chain" id="PRO_5032703073" description="MspA family protein" evidence="2">
    <location>
        <begin position="27"/>
        <end position="214"/>
    </location>
</feature>
<dbReference type="InterPro" id="IPR015286">
    <property type="entry name" value="Porin_fam_mycobact-type"/>
</dbReference>
<keyword evidence="4" id="KW-1185">Reference proteome</keyword>
<dbReference type="RefSeq" id="WP_183370539.1">
    <property type="nucleotide sequence ID" value="NZ_BAABHL010000065.1"/>
</dbReference>
<evidence type="ECO:0000313" key="4">
    <source>
        <dbReference type="Proteomes" id="UP000551501"/>
    </source>
</evidence>
<comment type="caution">
    <text evidence="3">The sequence shown here is derived from an EMBL/GenBank/DDBJ whole genome shotgun (WGS) entry which is preliminary data.</text>
</comment>
<name>A0A840EUZ4_9ACTN</name>
<sequence length="214" mass="21260">MKKNSRIVAGAAVVGAALIAAGGTTAMVGHADAGKLPGGYVSKNLGDGNSVQIRLYDESVTRSRAVTNIATSREAWVSGKIAINTKGDVKGGTVTAGYQVGCQLTFGAGADGGVKVTPDASGGAAADPSAGANFKLGPGDSAFKPIINVAASDGSTLSSISFSNGRGGLAYSQERFGVDGCAGYASARAIVKVQVSTDTFKGNVTMYGKPFSIG</sequence>
<evidence type="ECO:0000313" key="3">
    <source>
        <dbReference type="EMBL" id="MBB4135502.1"/>
    </source>
</evidence>
<feature type="signal peptide" evidence="2">
    <location>
        <begin position="1"/>
        <end position="26"/>
    </location>
</feature>